<dbReference type="Proteomes" id="UP001165041">
    <property type="component" value="Unassembled WGS sequence"/>
</dbReference>
<comment type="caution">
    <text evidence="3">The sequence shown here is derived from an EMBL/GenBank/DDBJ whole genome shotgun (WGS) entry which is preliminary data.</text>
</comment>
<keyword evidence="2" id="KW-0812">Transmembrane</keyword>
<evidence type="ECO:0000256" key="2">
    <source>
        <dbReference type="SAM" id="Phobius"/>
    </source>
</evidence>
<keyword evidence="2" id="KW-0472">Membrane</keyword>
<reference evidence="3" key="1">
    <citation type="submission" date="2023-02" db="EMBL/GenBank/DDBJ databases">
        <title>Kitasatospora phosalacinea NBRC 14627.</title>
        <authorList>
            <person name="Ichikawa N."/>
            <person name="Sato H."/>
            <person name="Tonouchi N."/>
        </authorList>
    </citation>
    <scope>NUCLEOTIDE SEQUENCE</scope>
    <source>
        <strain evidence="3">NBRC 14627</strain>
    </source>
</reference>
<keyword evidence="2" id="KW-1133">Transmembrane helix</keyword>
<dbReference type="EMBL" id="BSSA01000010">
    <property type="protein sequence ID" value="GLW71122.1"/>
    <property type="molecule type" value="Genomic_DNA"/>
</dbReference>
<feature type="compositionally biased region" description="Pro residues" evidence="1">
    <location>
        <begin position="16"/>
        <end position="34"/>
    </location>
</feature>
<feature type="region of interest" description="Disordered" evidence="1">
    <location>
        <begin position="1"/>
        <end position="39"/>
    </location>
</feature>
<sequence length="229" mass="23743">MPGRHHPGRAGTGTAPTPPVPPAPRPPSGPPSGPPQAHWGWAQRLTRDVPEPTPLAIGIALATVAAGLAAACYSTSSLLDLAEAGRRPEVRVTVSSCTRSTVRGRVPHEQIDCYGRSADAPAGAAAEHWRLRGVGHRSPGEVVAVRCEDGGTCWPDLRTWLGAGTFFGGIALAILTVGGYRSGRLLTLRHAPGRAALFTRRSTFLALAALGTTSFLLVIGALFTGLLSG</sequence>
<name>A0A9W6Q6Z4_9ACTN</name>
<feature type="transmembrane region" description="Helical" evidence="2">
    <location>
        <begin position="160"/>
        <end position="183"/>
    </location>
</feature>
<feature type="transmembrane region" description="Helical" evidence="2">
    <location>
        <begin position="204"/>
        <end position="227"/>
    </location>
</feature>
<evidence type="ECO:0000313" key="4">
    <source>
        <dbReference type="Proteomes" id="UP001165041"/>
    </source>
</evidence>
<gene>
    <name evidence="3" type="ORF">Kpho02_34210</name>
</gene>
<evidence type="ECO:0000313" key="3">
    <source>
        <dbReference type="EMBL" id="GLW71122.1"/>
    </source>
</evidence>
<accession>A0A9W6Q6Z4</accession>
<evidence type="ECO:0000256" key="1">
    <source>
        <dbReference type="SAM" id="MobiDB-lite"/>
    </source>
</evidence>
<proteinExistence type="predicted"/>
<dbReference type="AlphaFoldDB" id="A0A9W6Q6Z4"/>
<organism evidence="3 4">
    <name type="scientific">Kitasatospora phosalacinea</name>
    <dbReference type="NCBI Taxonomy" id="2065"/>
    <lineage>
        <taxon>Bacteria</taxon>
        <taxon>Bacillati</taxon>
        <taxon>Actinomycetota</taxon>
        <taxon>Actinomycetes</taxon>
        <taxon>Kitasatosporales</taxon>
        <taxon>Streptomycetaceae</taxon>
        <taxon>Kitasatospora</taxon>
    </lineage>
</organism>
<protein>
    <submittedName>
        <fullName evidence="3">Uncharacterized protein</fullName>
    </submittedName>
</protein>